<evidence type="ECO:0000313" key="2">
    <source>
        <dbReference type="EMBL" id="CAI9774097.1"/>
    </source>
</evidence>
<protein>
    <submittedName>
        <fullName evidence="2">Uncharacterized protein</fullName>
    </submittedName>
</protein>
<evidence type="ECO:0000313" key="3">
    <source>
        <dbReference type="Proteomes" id="UP000834106"/>
    </source>
</evidence>
<feature type="region of interest" description="Disordered" evidence="1">
    <location>
        <begin position="1"/>
        <end position="30"/>
    </location>
</feature>
<gene>
    <name evidence="2" type="ORF">FPE_LOCUS21527</name>
</gene>
<name>A0AAD1ZVK9_9LAMI</name>
<dbReference type="EMBL" id="OU503048">
    <property type="protein sequence ID" value="CAI9774097.1"/>
    <property type="molecule type" value="Genomic_DNA"/>
</dbReference>
<accession>A0AAD1ZVK9</accession>
<feature type="compositionally biased region" description="Polar residues" evidence="1">
    <location>
        <begin position="12"/>
        <end position="30"/>
    </location>
</feature>
<keyword evidence="3" id="KW-1185">Reference proteome</keyword>
<reference evidence="2" key="1">
    <citation type="submission" date="2023-05" db="EMBL/GenBank/DDBJ databases">
        <authorList>
            <person name="Huff M."/>
        </authorList>
    </citation>
    <scope>NUCLEOTIDE SEQUENCE</scope>
</reference>
<dbReference type="AlphaFoldDB" id="A0AAD1ZVK9"/>
<evidence type="ECO:0000256" key="1">
    <source>
        <dbReference type="SAM" id="MobiDB-lite"/>
    </source>
</evidence>
<sequence>MVDYEWEKPSEIATTASSTPTHSKKNNYPSTMDQQWWTMNGRIHQRSCSQAKKQPKILTKTDRFFTHMPLKTSRKPTPNDFATATVIVTFHNHHHPFHHLNTNTHLTNFYDPRSYGAYGRTYFSSSKDDFVN</sequence>
<organism evidence="2 3">
    <name type="scientific">Fraxinus pennsylvanica</name>
    <dbReference type="NCBI Taxonomy" id="56036"/>
    <lineage>
        <taxon>Eukaryota</taxon>
        <taxon>Viridiplantae</taxon>
        <taxon>Streptophyta</taxon>
        <taxon>Embryophyta</taxon>
        <taxon>Tracheophyta</taxon>
        <taxon>Spermatophyta</taxon>
        <taxon>Magnoliopsida</taxon>
        <taxon>eudicotyledons</taxon>
        <taxon>Gunneridae</taxon>
        <taxon>Pentapetalae</taxon>
        <taxon>asterids</taxon>
        <taxon>lamiids</taxon>
        <taxon>Lamiales</taxon>
        <taxon>Oleaceae</taxon>
        <taxon>Oleeae</taxon>
        <taxon>Fraxinus</taxon>
    </lineage>
</organism>
<proteinExistence type="predicted"/>
<feature type="compositionally biased region" description="Basic and acidic residues" evidence="1">
    <location>
        <begin position="1"/>
        <end position="10"/>
    </location>
</feature>
<dbReference type="Proteomes" id="UP000834106">
    <property type="component" value="Chromosome 13"/>
</dbReference>